<feature type="domain" description="Aldehyde oxidase/xanthine dehydrogenase a/b hammerhead" evidence="4">
    <location>
        <begin position="12"/>
        <end position="119"/>
    </location>
</feature>
<dbReference type="InterPro" id="IPR000674">
    <property type="entry name" value="Ald_Oxase/Xan_DH_a/b"/>
</dbReference>
<protein>
    <recommendedName>
        <fullName evidence="4">Aldehyde oxidase/xanthine dehydrogenase a/b hammerhead domain-containing protein</fullName>
    </recommendedName>
</protein>
<dbReference type="GO" id="GO:0016491">
    <property type="term" value="F:oxidoreductase activity"/>
    <property type="evidence" value="ECO:0007669"/>
    <property type="project" value="UniProtKB-KW"/>
</dbReference>
<dbReference type="Pfam" id="PF02738">
    <property type="entry name" value="MoCoBD_1"/>
    <property type="match status" value="1"/>
</dbReference>
<dbReference type="SMART" id="SM01008">
    <property type="entry name" value="Ald_Xan_dh_C"/>
    <property type="match status" value="1"/>
</dbReference>
<dbReference type="InterPro" id="IPR036856">
    <property type="entry name" value="Ald_Oxase/Xan_DH_a/b_sf"/>
</dbReference>
<dbReference type="InterPro" id="IPR008274">
    <property type="entry name" value="AldOxase/xan_DH_MoCoBD1"/>
</dbReference>
<dbReference type="STRING" id="1480694.DC28_11595"/>
<name>A0A098QVL0_9SPIO</name>
<evidence type="ECO:0000256" key="1">
    <source>
        <dbReference type="ARBA" id="ARBA00022505"/>
    </source>
</evidence>
<dbReference type="OrthoDB" id="9759099at2"/>
<dbReference type="InterPro" id="IPR046867">
    <property type="entry name" value="AldOxase/xan_DH_MoCoBD2"/>
</dbReference>
<proteinExistence type="predicted"/>
<dbReference type="Pfam" id="PF01315">
    <property type="entry name" value="Ald_Xan_dh_C"/>
    <property type="match status" value="1"/>
</dbReference>
<dbReference type="SUPFAM" id="SSF54665">
    <property type="entry name" value="CO dehydrogenase molybdoprotein N-domain-like"/>
    <property type="match status" value="1"/>
</dbReference>
<dbReference type="Pfam" id="PF20256">
    <property type="entry name" value="MoCoBD_2"/>
    <property type="match status" value="1"/>
</dbReference>
<dbReference type="SUPFAM" id="SSF56003">
    <property type="entry name" value="Molybdenum cofactor-binding domain"/>
    <property type="match status" value="1"/>
</dbReference>
<accession>A0A098QVL0</accession>
<keyword evidence="6" id="KW-1185">Reference proteome</keyword>
<dbReference type="Gene3D" id="3.30.365.10">
    <property type="entry name" value="Aldehyde oxidase/xanthine dehydrogenase, molybdopterin binding domain"/>
    <property type="match status" value="4"/>
</dbReference>
<evidence type="ECO:0000259" key="4">
    <source>
        <dbReference type="SMART" id="SM01008"/>
    </source>
</evidence>
<feature type="compositionally biased region" description="Acidic residues" evidence="3">
    <location>
        <begin position="194"/>
        <end position="203"/>
    </location>
</feature>
<dbReference type="Proteomes" id="UP000029692">
    <property type="component" value="Unassembled WGS sequence"/>
</dbReference>
<dbReference type="Gene3D" id="3.90.1170.50">
    <property type="entry name" value="Aldehyde oxidase/xanthine dehydrogenase, a/b hammerhead"/>
    <property type="match status" value="1"/>
</dbReference>
<dbReference type="PANTHER" id="PTHR11908:SF132">
    <property type="entry name" value="ALDEHYDE OXIDASE 1-RELATED"/>
    <property type="match status" value="1"/>
</dbReference>
<dbReference type="InterPro" id="IPR037165">
    <property type="entry name" value="AldOxase/xan_DH_Mopterin-bd_sf"/>
</dbReference>
<feature type="region of interest" description="Disordered" evidence="3">
    <location>
        <begin position="141"/>
        <end position="214"/>
    </location>
</feature>
<dbReference type="PANTHER" id="PTHR11908">
    <property type="entry name" value="XANTHINE DEHYDROGENASE"/>
    <property type="match status" value="1"/>
</dbReference>
<dbReference type="RefSeq" id="WP_037548658.1">
    <property type="nucleotide sequence ID" value="NZ_JNUP01000066.1"/>
</dbReference>
<reference evidence="5 6" key="1">
    <citation type="submission" date="2014-05" db="EMBL/GenBank/DDBJ databases">
        <title>De novo Genome Sequence of Spirocheata sp.</title>
        <authorList>
            <person name="Shivani Y."/>
            <person name="Subhash Y."/>
            <person name="Tushar L."/>
            <person name="Sasikala C."/>
            <person name="Ramana C.V."/>
        </authorList>
    </citation>
    <scope>NUCLEOTIDE SEQUENCE [LARGE SCALE GENOMIC DNA]</scope>
    <source>
        <strain evidence="5 6">JC230</strain>
    </source>
</reference>
<evidence type="ECO:0000313" key="6">
    <source>
        <dbReference type="Proteomes" id="UP000029692"/>
    </source>
</evidence>
<evidence type="ECO:0000256" key="2">
    <source>
        <dbReference type="ARBA" id="ARBA00023002"/>
    </source>
</evidence>
<sequence>MAKIRSVRSTLTSRSRFITDLPGENALACRFLRSEKARAKILRIHIPEESRLKEVRGGVLLPGDLPGARDLEFFGNSLPLFAEDEVFFQGQPIGLVYAPSQADVDAILQEIQVIYEELPGEFIPKDSTVFTTRRFSWFEPTWAEPGPAAANPRLPDLQGENPSEDDSPEQPGTNTAEDGSDTEILPEVQWLDSGSEEGMDDSNSDNPGDSLESEIQDTSIHEIHSQLNLHSQFQPVRESLGAYCYLHDGILVVRTPAIWPHHLQRSITQICKLQPRRVDVQPTIPGMYHDRLLIDSEIVALGAALCTIHTGNPALLVLDPEEEMLTATKQAVMTCSHSLRVDAETGLDEVRITYRINMGAFPLFTQEILRQVAVSSLYRYRCPKGLVEVELHRTNLQPMSIFHGFLSPQAQTCTEIQMNRAAEVLNVDPMELRLGLLLHPGEQNPTGAEFPNPEEVFTILPRLGEISDFSRKFSAFEVLRKSRSRQENTLGRGLLHQLRGIGMALGFQGNGFTRPTEQYFKTRVRLRLETDGTIKLYASSSPGSSSLKAHWRDMVREFFDVPEESIELVQSNTLEVPDAGPSSVSRNITIMRKLIEQSCKTLQRQRFREPLPLEIVKTYRPSTRGSWDDEQFSGNPYYTTSWAGAAVEVGVDPVTYQPSVTGVWVVVNAGGILYNSQARAHIEGSVIQTLSWALNQRWDLERTRLVPHLATGHSPTGLSRTPPIHVEFIEPEGFTGLAKRRTALYQEAVLGIGELAQSAIPAALLSALSQATGQYFDQIPITPELIHHYMEEV</sequence>
<evidence type="ECO:0000313" key="5">
    <source>
        <dbReference type="EMBL" id="KGE71428.1"/>
    </source>
</evidence>
<comment type="caution">
    <text evidence="5">The sequence shown here is derived from an EMBL/GenBank/DDBJ whole genome shotgun (WGS) entry which is preliminary data.</text>
</comment>
<keyword evidence="2" id="KW-0560">Oxidoreductase</keyword>
<dbReference type="GO" id="GO:0005506">
    <property type="term" value="F:iron ion binding"/>
    <property type="evidence" value="ECO:0007669"/>
    <property type="project" value="InterPro"/>
</dbReference>
<dbReference type="eggNOG" id="COG1529">
    <property type="taxonomic scope" value="Bacteria"/>
</dbReference>
<dbReference type="AlphaFoldDB" id="A0A098QVL0"/>
<organism evidence="5 6">
    <name type="scientific">Spirochaeta lutea</name>
    <dbReference type="NCBI Taxonomy" id="1480694"/>
    <lineage>
        <taxon>Bacteria</taxon>
        <taxon>Pseudomonadati</taxon>
        <taxon>Spirochaetota</taxon>
        <taxon>Spirochaetia</taxon>
        <taxon>Spirochaetales</taxon>
        <taxon>Spirochaetaceae</taxon>
        <taxon>Spirochaeta</taxon>
    </lineage>
</organism>
<evidence type="ECO:0000256" key="3">
    <source>
        <dbReference type="SAM" id="MobiDB-lite"/>
    </source>
</evidence>
<keyword evidence="1" id="KW-0500">Molybdenum</keyword>
<dbReference type="InterPro" id="IPR016208">
    <property type="entry name" value="Ald_Oxase/xanthine_DH-like"/>
</dbReference>
<dbReference type="EMBL" id="JNUP01000066">
    <property type="protein sequence ID" value="KGE71428.1"/>
    <property type="molecule type" value="Genomic_DNA"/>
</dbReference>
<gene>
    <name evidence="5" type="ORF">DC28_11595</name>
</gene>